<dbReference type="GeneID" id="100641238"/>
<feature type="compositionally biased region" description="Basic residues" evidence="7">
    <location>
        <begin position="36"/>
        <end position="56"/>
    </location>
</feature>
<evidence type="ECO:0000256" key="5">
    <source>
        <dbReference type="ARBA" id="ARBA00048957"/>
    </source>
</evidence>
<reference evidence="9" key="1">
    <citation type="journal article" date="2010" name="Nature">
        <title>The Amphimedon queenslandica genome and the evolution of animal complexity.</title>
        <authorList>
            <person name="Srivastava M."/>
            <person name="Simakov O."/>
            <person name="Chapman J."/>
            <person name="Fahey B."/>
            <person name="Gauthier M.E."/>
            <person name="Mitros T."/>
            <person name="Richards G.S."/>
            <person name="Conaco C."/>
            <person name="Dacre M."/>
            <person name="Hellsten U."/>
            <person name="Larroux C."/>
            <person name="Putnam N.H."/>
            <person name="Stanke M."/>
            <person name="Adamska M."/>
            <person name="Darling A."/>
            <person name="Degnan S.M."/>
            <person name="Oakley T.H."/>
            <person name="Plachetzki D.C."/>
            <person name="Zhai Y."/>
            <person name="Adamski M."/>
            <person name="Calcino A."/>
            <person name="Cummins S.F."/>
            <person name="Goodstein D.M."/>
            <person name="Harris C."/>
            <person name="Jackson D.J."/>
            <person name="Leys S.P."/>
            <person name="Shu S."/>
            <person name="Woodcroft B.J."/>
            <person name="Vervoort M."/>
            <person name="Kosik K.S."/>
            <person name="Manning G."/>
            <person name="Degnan B.M."/>
            <person name="Rokhsar D.S."/>
        </authorList>
    </citation>
    <scope>NUCLEOTIDE SEQUENCE [LARGE SCALE GENOMIC DNA]</scope>
</reference>
<dbReference type="Proteomes" id="UP000007879">
    <property type="component" value="Unassembled WGS sequence"/>
</dbReference>
<evidence type="ECO:0000313" key="9">
    <source>
        <dbReference type="Proteomes" id="UP000007879"/>
    </source>
</evidence>
<dbReference type="RefSeq" id="XP_003383297.2">
    <property type="nucleotide sequence ID" value="XM_003383249.3"/>
</dbReference>
<evidence type="ECO:0000256" key="7">
    <source>
        <dbReference type="SAM" id="MobiDB-lite"/>
    </source>
</evidence>
<evidence type="ECO:0000256" key="2">
    <source>
        <dbReference type="ARBA" id="ARBA00022603"/>
    </source>
</evidence>
<dbReference type="PROSITE" id="PS51563">
    <property type="entry name" value="SAM_MTA70L_1"/>
    <property type="match status" value="1"/>
</dbReference>
<dbReference type="SUPFAM" id="SSF53335">
    <property type="entry name" value="S-adenosyl-L-methionine-dependent methyltransferases"/>
    <property type="match status" value="1"/>
</dbReference>
<keyword evidence="3" id="KW-0808">Transferase</keyword>
<proteinExistence type="inferred from homology"/>
<protein>
    <recommendedName>
        <fullName evidence="1">mRNA m(6)A methyltransferase</fullName>
        <ecNumber evidence="1">2.1.1.348</ecNumber>
    </recommendedName>
</protein>
<evidence type="ECO:0000313" key="8">
    <source>
        <dbReference type="EnsemblMetazoa" id="XP_003383297.2"/>
    </source>
</evidence>
<keyword evidence="2" id="KW-0489">Methyltransferase</keyword>
<comment type="similarity">
    <text evidence="6">Belongs to the MT-A70-like family.</text>
</comment>
<evidence type="ECO:0000256" key="3">
    <source>
        <dbReference type="ARBA" id="ARBA00022679"/>
    </source>
</evidence>
<dbReference type="InterPro" id="IPR025848">
    <property type="entry name" value="MT-A70"/>
</dbReference>
<dbReference type="InterPro" id="IPR029063">
    <property type="entry name" value="SAM-dependent_MTases_sf"/>
</dbReference>
<evidence type="ECO:0000256" key="4">
    <source>
        <dbReference type="ARBA" id="ARBA00022691"/>
    </source>
</evidence>
<dbReference type="Pfam" id="PF05063">
    <property type="entry name" value="MT-A70"/>
    <property type="match status" value="1"/>
</dbReference>
<dbReference type="PANTHER" id="PTHR12829:SF7">
    <property type="entry name" value="N6-ADENOSINE-METHYLTRANSFERASE CATALYTIC SUBUNIT"/>
    <property type="match status" value="1"/>
</dbReference>
<evidence type="ECO:0000256" key="6">
    <source>
        <dbReference type="PROSITE-ProRule" id="PRU00489"/>
    </source>
</evidence>
<dbReference type="GO" id="GO:0005634">
    <property type="term" value="C:nucleus"/>
    <property type="evidence" value="ECO:0007669"/>
    <property type="project" value="InterPro"/>
</dbReference>
<feature type="region of interest" description="Disordered" evidence="7">
    <location>
        <begin position="36"/>
        <end position="61"/>
    </location>
</feature>
<dbReference type="GO" id="GO:0036396">
    <property type="term" value="C:RNA N6-methyladenosine methyltransferase complex"/>
    <property type="evidence" value="ECO:0007669"/>
    <property type="project" value="TreeGrafter"/>
</dbReference>
<dbReference type="GO" id="GO:0001510">
    <property type="term" value="P:RNA methylation"/>
    <property type="evidence" value="ECO:0007669"/>
    <property type="project" value="InterPro"/>
</dbReference>
<evidence type="ECO:0000256" key="1">
    <source>
        <dbReference type="ARBA" id="ARBA00012160"/>
    </source>
</evidence>
<keyword evidence="9" id="KW-1185">Reference proteome</keyword>
<reference evidence="8" key="2">
    <citation type="submission" date="2024-06" db="UniProtKB">
        <authorList>
            <consortium name="EnsemblMetazoa"/>
        </authorList>
    </citation>
    <scope>IDENTIFICATION</scope>
</reference>
<sequence length="516" mass="59926">MFSHTSKMVREYQAEVKANGISDRYDSSRTWRSKTKHSARHKSFMKKVRNKRRHRQERIQRRTEEYEDEKVLLPSEIDPKLEQRVLYALLNPTLEIPTQGTKLLEMSGTDFENLPNLLQKLYGQDLICLQSDGYTITSINLESISRLIEMKNLSLRQSNIPRFKTDPEEIEYLLNAPSVRDKETKRVGSEIQELLTAKSYQEQLIKQKFQSAGGSQLREFCPQKTREDCRRVSRSGRACPRLHFRRIIQSHTDESLGDCSFLNTCFHMESCKFVHYEIDQTQETESRKGGIKPRPSLQSLGSKLVPPQWLNCDLRNFDTSVLGKFAVVMADPPWDIHMELPYGTMSDDEMRQLDIPSLQDDGFIFLWVTGRAMELGRECLTLWGYERIDELVWVKTNQLQRLIRTGRTGHWINHGKEHCLVGAKGNLQGVNRGIDTDVIVAEVRATSRKPDEIYGVIERLSPGTRKIELFGRQHNCQPNWLTLGNQLEGDNLHDPELRERFYSRYPEKLHAYPAVT</sequence>
<dbReference type="AlphaFoldDB" id="A0AAN0I9M4"/>
<dbReference type="EC" id="2.1.1.348" evidence="1"/>
<dbReference type="KEGG" id="aqu:100641238"/>
<dbReference type="EnsemblMetazoa" id="XM_003383249.3">
    <property type="protein sequence ID" value="XP_003383297.2"/>
    <property type="gene ID" value="LOC100641238"/>
</dbReference>
<dbReference type="GO" id="GO:0001734">
    <property type="term" value="F:mRNA m(6)A methyltransferase activity"/>
    <property type="evidence" value="ECO:0007669"/>
    <property type="project" value="UniProtKB-EC"/>
</dbReference>
<dbReference type="PROSITE" id="PS51143">
    <property type="entry name" value="MT_A70"/>
    <property type="match status" value="1"/>
</dbReference>
<comment type="catalytic activity">
    <reaction evidence="5">
        <text>an adenosine in mRNA + S-adenosyl-L-methionine = an N(6)-methyladenosine in mRNA + S-adenosyl-L-homocysteine + H(+)</text>
        <dbReference type="Rhea" id="RHEA:55584"/>
        <dbReference type="Rhea" id="RHEA-COMP:12414"/>
        <dbReference type="Rhea" id="RHEA-COMP:12417"/>
        <dbReference type="ChEBI" id="CHEBI:15378"/>
        <dbReference type="ChEBI" id="CHEBI:57856"/>
        <dbReference type="ChEBI" id="CHEBI:59789"/>
        <dbReference type="ChEBI" id="CHEBI:74411"/>
        <dbReference type="ChEBI" id="CHEBI:74449"/>
        <dbReference type="EC" id="2.1.1.348"/>
    </reaction>
</comment>
<accession>A0AAN0I9M4</accession>
<organism evidence="8 9">
    <name type="scientific">Amphimedon queenslandica</name>
    <name type="common">Sponge</name>
    <dbReference type="NCBI Taxonomy" id="400682"/>
    <lineage>
        <taxon>Eukaryota</taxon>
        <taxon>Metazoa</taxon>
        <taxon>Porifera</taxon>
        <taxon>Demospongiae</taxon>
        <taxon>Heteroscleromorpha</taxon>
        <taxon>Haplosclerida</taxon>
        <taxon>Niphatidae</taxon>
        <taxon>Amphimedon</taxon>
    </lineage>
</organism>
<dbReference type="PANTHER" id="PTHR12829">
    <property type="entry name" value="N6-ADENOSINE-METHYLTRANSFERASE"/>
    <property type="match status" value="1"/>
</dbReference>
<name>A0AAN0I9M4_AMPQE</name>
<dbReference type="InterPro" id="IPR007757">
    <property type="entry name" value="MT-A70-like"/>
</dbReference>
<keyword evidence="4" id="KW-0949">S-adenosyl-L-methionine</keyword>